<dbReference type="AlphaFoldDB" id="A0A0T5P8E3"/>
<evidence type="ECO:0000313" key="1">
    <source>
        <dbReference type="EMBL" id="KRS17427.1"/>
    </source>
</evidence>
<dbReference type="STRING" id="540747.SAMN04488031_101928"/>
<evidence type="ECO:0000313" key="2">
    <source>
        <dbReference type="EMBL" id="QEW26614.1"/>
    </source>
</evidence>
<dbReference type="Proteomes" id="UP000051401">
    <property type="component" value="Unassembled WGS sequence"/>
</dbReference>
<gene>
    <name evidence="2" type="ORF">RIdsm_02414</name>
    <name evidence="1" type="ORF">XM52_13120</name>
</gene>
<sequence length="320" mass="36630">MDDTTSPTRTDLSGLGWDSWCQRMQDVAGDDGFAERLGERHAAVFIEKKPVLLVSFESFDAIRERSEAAHPVGWEMMKALGWSQLCLVSEGDTWFRDRHVFGFFDRLIDDGFFEDFEQVIFYGAGPGGYAATAFSLSAPGARVLALQPQATLDPRITEWDDRFRPMRRTDFTARFGYAPDMLEAADKAFIVYDQENELDAMHASLFTRPNVTKIRVRFLDTNLEAAFLRMQVLYRMLAQLSADKLTPVNIAKLLRARQKDAPYQFTLLRHLQAQERHRLVIHLCNDVLRRRNGRPFRKALTHAEDQLGIRENPPKAANEG</sequence>
<accession>A0A0T5P8E3</accession>
<protein>
    <submittedName>
        <fullName evidence="1">Phosphoadenosine phosphosulfate reductase</fullName>
    </submittedName>
</protein>
<evidence type="ECO:0000313" key="3">
    <source>
        <dbReference type="Proteomes" id="UP000051401"/>
    </source>
</evidence>
<organism evidence="1 3">
    <name type="scientific">Roseovarius indicus</name>
    <dbReference type="NCBI Taxonomy" id="540747"/>
    <lineage>
        <taxon>Bacteria</taxon>
        <taxon>Pseudomonadati</taxon>
        <taxon>Pseudomonadota</taxon>
        <taxon>Alphaproteobacteria</taxon>
        <taxon>Rhodobacterales</taxon>
        <taxon>Roseobacteraceae</taxon>
        <taxon>Roseovarius</taxon>
    </lineage>
</organism>
<dbReference type="KEGG" id="rid:RIdsm_02414"/>
<keyword evidence="3" id="KW-1185">Reference proteome</keyword>
<dbReference type="EMBL" id="CP031598">
    <property type="protein sequence ID" value="QEW26614.1"/>
    <property type="molecule type" value="Genomic_DNA"/>
</dbReference>
<evidence type="ECO:0000313" key="4">
    <source>
        <dbReference type="Proteomes" id="UP000325785"/>
    </source>
</evidence>
<name>A0A0T5P8E3_9RHOB</name>
<proteinExistence type="predicted"/>
<dbReference type="OrthoDB" id="7840273at2"/>
<dbReference type="RefSeq" id="WP_057816596.1">
    <property type="nucleotide sequence ID" value="NZ_CP031598.1"/>
</dbReference>
<dbReference type="Proteomes" id="UP000325785">
    <property type="component" value="Chromosome"/>
</dbReference>
<reference evidence="1 3" key="1">
    <citation type="submission" date="2015-04" db="EMBL/GenBank/DDBJ databases">
        <title>The draft genome sequence of Roseovarius indicus B108T.</title>
        <authorList>
            <person name="Li G."/>
            <person name="Lai Q."/>
            <person name="Shao Z."/>
            <person name="Yan P."/>
        </authorList>
    </citation>
    <scope>NUCLEOTIDE SEQUENCE [LARGE SCALE GENOMIC DNA]</scope>
    <source>
        <strain evidence="1 3">B108</strain>
    </source>
</reference>
<dbReference type="PATRIC" id="fig|540747.5.peg.5659"/>
<reference evidence="2 4" key="2">
    <citation type="submission" date="2018-08" db="EMBL/GenBank/DDBJ databases">
        <title>Genetic Globetrotter - A new plasmid hitch-hiking vast phylogenetic and geographic distances.</title>
        <authorList>
            <person name="Vollmers J."/>
            <person name="Petersen J."/>
        </authorList>
    </citation>
    <scope>NUCLEOTIDE SEQUENCE [LARGE SCALE GENOMIC DNA]</scope>
    <source>
        <strain evidence="2 4">DSM 26383</strain>
    </source>
</reference>
<dbReference type="EMBL" id="LAXI01000007">
    <property type="protein sequence ID" value="KRS17427.1"/>
    <property type="molecule type" value="Genomic_DNA"/>
</dbReference>